<dbReference type="EMBL" id="CAUYUJ010014760">
    <property type="protein sequence ID" value="CAK0845711.1"/>
    <property type="molecule type" value="Genomic_DNA"/>
</dbReference>
<comment type="caution">
    <text evidence="2">The sequence shown here is derived from an EMBL/GenBank/DDBJ whole genome shotgun (WGS) entry which is preliminary data.</text>
</comment>
<evidence type="ECO:0000256" key="1">
    <source>
        <dbReference type="SAM" id="Phobius"/>
    </source>
</evidence>
<keyword evidence="1" id="KW-0812">Transmembrane</keyword>
<dbReference type="Proteomes" id="UP001189429">
    <property type="component" value="Unassembled WGS sequence"/>
</dbReference>
<reference evidence="2" key="1">
    <citation type="submission" date="2023-10" db="EMBL/GenBank/DDBJ databases">
        <authorList>
            <person name="Chen Y."/>
            <person name="Shah S."/>
            <person name="Dougan E. K."/>
            <person name="Thang M."/>
            <person name="Chan C."/>
        </authorList>
    </citation>
    <scope>NUCLEOTIDE SEQUENCE [LARGE SCALE GENOMIC DNA]</scope>
</reference>
<organism evidence="2 3">
    <name type="scientific">Prorocentrum cordatum</name>
    <dbReference type="NCBI Taxonomy" id="2364126"/>
    <lineage>
        <taxon>Eukaryota</taxon>
        <taxon>Sar</taxon>
        <taxon>Alveolata</taxon>
        <taxon>Dinophyceae</taxon>
        <taxon>Prorocentrales</taxon>
        <taxon>Prorocentraceae</taxon>
        <taxon>Prorocentrum</taxon>
    </lineage>
</organism>
<name>A0ABN9TIE1_9DINO</name>
<proteinExistence type="predicted"/>
<feature type="transmembrane region" description="Helical" evidence="1">
    <location>
        <begin position="38"/>
        <end position="57"/>
    </location>
</feature>
<evidence type="ECO:0000313" key="2">
    <source>
        <dbReference type="EMBL" id="CAK0845711.1"/>
    </source>
</evidence>
<protein>
    <submittedName>
        <fullName evidence="2">Uncharacterized protein</fullName>
    </submittedName>
</protein>
<evidence type="ECO:0000313" key="3">
    <source>
        <dbReference type="Proteomes" id="UP001189429"/>
    </source>
</evidence>
<gene>
    <name evidence="2" type="ORF">PCOR1329_LOCUS39424</name>
</gene>
<keyword evidence="1" id="KW-1133">Transmembrane helix</keyword>
<accession>A0ABN9TIE1</accession>
<keyword evidence="3" id="KW-1185">Reference proteome</keyword>
<feature type="transmembrane region" description="Helical" evidence="1">
    <location>
        <begin position="77"/>
        <end position="97"/>
    </location>
</feature>
<sequence>MLLRQDGIIPGGAPLVGIGAPREDNADRLRRNGVANELLPLQQLHLCILFVGAFGFWHCYNVLYKHTVLNVAEVGSLFTRFVSMVLSGLLAGGAWSLTLGCKGSAVMSGFSSLRSCGSLWVRIKFFWGQDAAEKVLAEGPDCYGQREGTADKGSTVTRVPR</sequence>
<keyword evidence="1" id="KW-0472">Membrane</keyword>